<sequence length="159" mass="17101">MDDGTFDRWTRSLVPRRGRRAVLAVLAGGALGLLGRTRPDDAAADIAPGTCLLPARACRTAHQCCSLECRGRRCGCAEIGDSCLADAGCCWGYCHNVDNRRAYCTCAIKGHRCASFRECCSGTCDRRGRCTCSKLGQSCTLGLHCCDALVCRSGRCARR</sequence>
<name>A0A6J4UQ69_9BACT</name>
<proteinExistence type="predicted"/>
<gene>
    <name evidence="1" type="ORF">AVDCRST_MAG59-2131</name>
</gene>
<protein>
    <submittedName>
        <fullName evidence="1">Uncharacterized protein</fullName>
    </submittedName>
</protein>
<dbReference type="AlphaFoldDB" id="A0A6J4UQ69"/>
<dbReference type="EMBL" id="CADCWF010000132">
    <property type="protein sequence ID" value="CAA9555594.1"/>
    <property type="molecule type" value="Genomic_DNA"/>
</dbReference>
<reference evidence="1" key="1">
    <citation type="submission" date="2020-02" db="EMBL/GenBank/DDBJ databases">
        <authorList>
            <person name="Meier V. D."/>
        </authorList>
    </citation>
    <scope>NUCLEOTIDE SEQUENCE</scope>
    <source>
        <strain evidence="1">AVDCRST_MAG59</strain>
    </source>
</reference>
<organism evidence="1">
    <name type="scientific">uncultured Thermomicrobiales bacterium</name>
    <dbReference type="NCBI Taxonomy" id="1645740"/>
    <lineage>
        <taxon>Bacteria</taxon>
        <taxon>Pseudomonadati</taxon>
        <taxon>Thermomicrobiota</taxon>
        <taxon>Thermomicrobia</taxon>
        <taxon>Thermomicrobiales</taxon>
        <taxon>environmental samples</taxon>
    </lineage>
</organism>
<evidence type="ECO:0000313" key="1">
    <source>
        <dbReference type="EMBL" id="CAA9555594.1"/>
    </source>
</evidence>
<accession>A0A6J4UQ69</accession>